<name>A0A3N0DQ52_9ACTN</name>
<dbReference type="AlphaFoldDB" id="A0A3N0DQ52"/>
<organism evidence="1 2">
    <name type="scientific">Nocardioides marmorisolisilvae</name>
    <dbReference type="NCBI Taxonomy" id="1542737"/>
    <lineage>
        <taxon>Bacteria</taxon>
        <taxon>Bacillati</taxon>
        <taxon>Actinomycetota</taxon>
        <taxon>Actinomycetes</taxon>
        <taxon>Propionibacteriales</taxon>
        <taxon>Nocardioidaceae</taxon>
        <taxon>Nocardioides</taxon>
    </lineage>
</organism>
<evidence type="ECO:0000313" key="2">
    <source>
        <dbReference type="Proteomes" id="UP000277094"/>
    </source>
</evidence>
<dbReference type="SUPFAM" id="SSF158791">
    <property type="entry name" value="MgtE N-terminal domain-like"/>
    <property type="match status" value="1"/>
</dbReference>
<reference evidence="1 2" key="1">
    <citation type="submission" date="2018-11" db="EMBL/GenBank/DDBJ databases">
        <authorList>
            <person name="Li F."/>
        </authorList>
    </citation>
    <scope>NUCLEOTIDE SEQUENCE [LARGE SCALE GENOMIC DNA]</scope>
    <source>
        <strain evidence="1 2">KIS18-7</strain>
    </source>
</reference>
<gene>
    <name evidence="1" type="ORF">EFL95_17470</name>
</gene>
<sequence length="438" mass="46596">MSPTPKAPVPSHAVSPQIGRIARLLHLDPSEVTGLDGVPDADLRTLHDQISKRLFGDAQRQFARVAALSKTIPGPLAGVLAEKFLPPVMAARVSEMLDPAKARDLIGRVSVTYLAEIALALDPVRSKPVVQKLPPEPIGKVAKELFGRQEYAAMAEFVGTVTTDALMAAFEVATPHDLLAVVPLLEWNDNLDVVVADLPHHKVTQIATSLTPVELADLAMALDPSRMGPIVAAVPAEVVAGIAKALFERGEYAGMARFVGVVTPEMLHAAFEVATPHDLLAVVPLLEWNDNLDHVIEELPEGQVEAIAAELDPGEMADLAVGLDPSRMGPILRVVPPATVAEVARVLFARKQVAEMVKFVDVIDDIPDEVVDALLGEIAEGEDWDSAQQAFEEVGPEAQARLFSRFDGLAPAHQARIRAAADAGELGPAATALLTGKP</sequence>
<keyword evidence="2" id="KW-1185">Reference proteome</keyword>
<dbReference type="Proteomes" id="UP000277094">
    <property type="component" value="Unassembled WGS sequence"/>
</dbReference>
<evidence type="ECO:0000313" key="1">
    <source>
        <dbReference type="EMBL" id="RNL77780.1"/>
    </source>
</evidence>
<comment type="caution">
    <text evidence="1">The sequence shown here is derived from an EMBL/GenBank/DDBJ whole genome shotgun (WGS) entry which is preliminary data.</text>
</comment>
<proteinExistence type="predicted"/>
<dbReference type="EMBL" id="RJSG01000003">
    <property type="protein sequence ID" value="RNL77780.1"/>
    <property type="molecule type" value="Genomic_DNA"/>
</dbReference>
<accession>A0A3N0DQ52</accession>
<protein>
    <submittedName>
        <fullName evidence="1">Uncharacterized protein</fullName>
    </submittedName>
</protein>
<dbReference type="RefSeq" id="WP_123235366.1">
    <property type="nucleotide sequence ID" value="NZ_RJSG01000003.1"/>
</dbReference>
<dbReference type="OrthoDB" id="4529786at2"/>